<dbReference type="EMBL" id="OU896716">
    <property type="protein sequence ID" value="CAG9814281.1"/>
    <property type="molecule type" value="Genomic_DNA"/>
</dbReference>
<feature type="compositionally biased region" description="Basic and acidic residues" evidence="10">
    <location>
        <begin position="1"/>
        <end position="10"/>
    </location>
</feature>
<dbReference type="GO" id="GO:0045165">
    <property type="term" value="P:cell fate commitment"/>
    <property type="evidence" value="ECO:0007669"/>
    <property type="project" value="TreeGrafter"/>
</dbReference>
<feature type="domain" description="GATA-type" evidence="11">
    <location>
        <begin position="361"/>
        <end position="414"/>
    </location>
</feature>
<feature type="compositionally biased region" description="Polar residues" evidence="10">
    <location>
        <begin position="504"/>
        <end position="513"/>
    </location>
</feature>
<keyword evidence="7" id="KW-0804">Transcription</keyword>
<name>A0A9N9X0K5_PHACE</name>
<evidence type="ECO:0000256" key="1">
    <source>
        <dbReference type="ARBA" id="ARBA00004123"/>
    </source>
</evidence>
<dbReference type="GO" id="GO:0008270">
    <property type="term" value="F:zinc ion binding"/>
    <property type="evidence" value="ECO:0007669"/>
    <property type="project" value="UniProtKB-KW"/>
</dbReference>
<feature type="region of interest" description="Disordered" evidence="10">
    <location>
        <begin position="408"/>
        <end position="433"/>
    </location>
</feature>
<protein>
    <recommendedName>
        <fullName evidence="11">GATA-type domain-containing protein</fullName>
    </recommendedName>
</protein>
<reference evidence="12" key="1">
    <citation type="submission" date="2022-01" db="EMBL/GenBank/DDBJ databases">
        <authorList>
            <person name="King R."/>
        </authorList>
    </citation>
    <scope>NUCLEOTIDE SEQUENCE</scope>
</reference>
<evidence type="ECO:0000313" key="12">
    <source>
        <dbReference type="EMBL" id="CAG9814281.1"/>
    </source>
</evidence>
<evidence type="ECO:0000259" key="11">
    <source>
        <dbReference type="PROSITE" id="PS50114"/>
    </source>
</evidence>
<dbReference type="GO" id="GO:0045944">
    <property type="term" value="P:positive regulation of transcription by RNA polymerase II"/>
    <property type="evidence" value="ECO:0007669"/>
    <property type="project" value="TreeGrafter"/>
</dbReference>
<keyword evidence="2" id="KW-0479">Metal-binding</keyword>
<feature type="compositionally biased region" description="Polar residues" evidence="10">
    <location>
        <begin position="69"/>
        <end position="79"/>
    </location>
</feature>
<dbReference type="AlphaFoldDB" id="A0A9N9X0K5"/>
<organism evidence="12 13">
    <name type="scientific">Phaedon cochleariae</name>
    <name type="common">Mustard beetle</name>
    <dbReference type="NCBI Taxonomy" id="80249"/>
    <lineage>
        <taxon>Eukaryota</taxon>
        <taxon>Metazoa</taxon>
        <taxon>Ecdysozoa</taxon>
        <taxon>Arthropoda</taxon>
        <taxon>Hexapoda</taxon>
        <taxon>Insecta</taxon>
        <taxon>Pterygota</taxon>
        <taxon>Neoptera</taxon>
        <taxon>Endopterygota</taxon>
        <taxon>Coleoptera</taxon>
        <taxon>Polyphaga</taxon>
        <taxon>Cucujiformia</taxon>
        <taxon>Chrysomeloidea</taxon>
        <taxon>Chrysomelidae</taxon>
        <taxon>Chrysomelinae</taxon>
        <taxon>Chrysomelini</taxon>
        <taxon>Phaedon</taxon>
    </lineage>
</organism>
<dbReference type="GO" id="GO:0000122">
    <property type="term" value="P:negative regulation of transcription by RNA polymerase II"/>
    <property type="evidence" value="ECO:0007669"/>
    <property type="project" value="TreeGrafter"/>
</dbReference>
<evidence type="ECO:0000256" key="9">
    <source>
        <dbReference type="PROSITE-ProRule" id="PRU00094"/>
    </source>
</evidence>
<keyword evidence="5" id="KW-0805">Transcription regulation</keyword>
<keyword evidence="3 9" id="KW-0863">Zinc-finger</keyword>
<comment type="subcellular location">
    <subcellularLocation>
        <location evidence="1">Nucleus</location>
    </subcellularLocation>
</comment>
<evidence type="ECO:0000256" key="6">
    <source>
        <dbReference type="ARBA" id="ARBA00023125"/>
    </source>
</evidence>
<dbReference type="PROSITE" id="PS00344">
    <property type="entry name" value="GATA_ZN_FINGER_1"/>
    <property type="match status" value="2"/>
</dbReference>
<keyword evidence="6" id="KW-0238">DNA-binding</keyword>
<dbReference type="GO" id="GO:0005634">
    <property type="term" value="C:nucleus"/>
    <property type="evidence" value="ECO:0007669"/>
    <property type="project" value="UniProtKB-SubCell"/>
</dbReference>
<proteinExistence type="predicted"/>
<evidence type="ECO:0000256" key="2">
    <source>
        <dbReference type="ARBA" id="ARBA00022723"/>
    </source>
</evidence>
<evidence type="ECO:0000256" key="7">
    <source>
        <dbReference type="ARBA" id="ARBA00023163"/>
    </source>
</evidence>
<dbReference type="SMART" id="SM00401">
    <property type="entry name" value="ZnF_GATA"/>
    <property type="match status" value="2"/>
</dbReference>
<keyword evidence="13" id="KW-1185">Reference proteome</keyword>
<dbReference type="InterPro" id="IPR039355">
    <property type="entry name" value="Transcription_factor_GATA"/>
</dbReference>
<evidence type="ECO:0000256" key="10">
    <source>
        <dbReference type="SAM" id="MobiDB-lite"/>
    </source>
</evidence>
<evidence type="ECO:0000256" key="8">
    <source>
        <dbReference type="ARBA" id="ARBA00023242"/>
    </source>
</evidence>
<dbReference type="FunFam" id="3.30.50.10:FF:000032">
    <property type="entry name" value="Transcription factor GATA-3"/>
    <property type="match status" value="1"/>
</dbReference>
<evidence type="ECO:0000256" key="3">
    <source>
        <dbReference type="ARBA" id="ARBA00022771"/>
    </source>
</evidence>
<evidence type="ECO:0000313" key="13">
    <source>
        <dbReference type="Proteomes" id="UP001153737"/>
    </source>
</evidence>
<evidence type="ECO:0000256" key="5">
    <source>
        <dbReference type="ARBA" id="ARBA00023015"/>
    </source>
</evidence>
<feature type="region of interest" description="Disordered" evidence="10">
    <location>
        <begin position="1"/>
        <end position="94"/>
    </location>
</feature>
<accession>A0A9N9X0K5</accession>
<dbReference type="GO" id="GO:0000981">
    <property type="term" value="F:DNA-binding transcription factor activity, RNA polymerase II-specific"/>
    <property type="evidence" value="ECO:0007669"/>
    <property type="project" value="TreeGrafter"/>
</dbReference>
<dbReference type="InterPro" id="IPR013088">
    <property type="entry name" value="Znf_NHR/GATA"/>
</dbReference>
<dbReference type="PANTHER" id="PTHR10071">
    <property type="entry name" value="TRANSCRIPTION FACTOR GATA FAMILY MEMBER"/>
    <property type="match status" value="1"/>
</dbReference>
<dbReference type="CDD" id="cd00202">
    <property type="entry name" value="ZnF_GATA"/>
    <property type="match status" value="2"/>
</dbReference>
<evidence type="ECO:0000256" key="4">
    <source>
        <dbReference type="ARBA" id="ARBA00022833"/>
    </source>
</evidence>
<feature type="region of interest" description="Disordered" evidence="10">
    <location>
        <begin position="498"/>
        <end position="533"/>
    </location>
</feature>
<dbReference type="Gene3D" id="3.30.50.10">
    <property type="entry name" value="Erythroid Transcription Factor GATA-1, subunit A"/>
    <property type="match status" value="2"/>
</dbReference>
<keyword evidence="4" id="KW-0862">Zinc</keyword>
<dbReference type="Proteomes" id="UP001153737">
    <property type="component" value="Chromosome 10"/>
</dbReference>
<dbReference type="GO" id="GO:0000978">
    <property type="term" value="F:RNA polymerase II cis-regulatory region sequence-specific DNA binding"/>
    <property type="evidence" value="ECO:0007669"/>
    <property type="project" value="TreeGrafter"/>
</dbReference>
<dbReference type="OrthoDB" id="515401at2759"/>
<feature type="compositionally biased region" description="Polar residues" evidence="10">
    <location>
        <begin position="20"/>
        <end position="41"/>
    </location>
</feature>
<dbReference type="PANTHER" id="PTHR10071:SF281">
    <property type="entry name" value="BOX A-BINDING FACTOR-RELATED"/>
    <property type="match status" value="1"/>
</dbReference>
<dbReference type="Pfam" id="PF00320">
    <property type="entry name" value="GATA"/>
    <property type="match status" value="2"/>
</dbReference>
<dbReference type="SUPFAM" id="SSF57716">
    <property type="entry name" value="Glucocorticoid receptor-like (DNA-binding domain)"/>
    <property type="match status" value="2"/>
</dbReference>
<feature type="domain" description="GATA-type" evidence="11">
    <location>
        <begin position="305"/>
        <end position="361"/>
    </location>
</feature>
<dbReference type="PRINTS" id="PR00619">
    <property type="entry name" value="GATAZNFINGER"/>
</dbReference>
<dbReference type="PROSITE" id="PS50114">
    <property type="entry name" value="GATA_ZN_FINGER_2"/>
    <property type="match status" value="2"/>
</dbReference>
<reference evidence="12" key="2">
    <citation type="submission" date="2022-10" db="EMBL/GenBank/DDBJ databases">
        <authorList>
            <consortium name="ENA_rothamsted_submissions"/>
            <consortium name="culmorum"/>
            <person name="King R."/>
        </authorList>
    </citation>
    <scope>NUCLEOTIDE SEQUENCE</scope>
</reference>
<keyword evidence="8" id="KW-0539">Nucleus</keyword>
<feature type="compositionally biased region" description="Low complexity" evidence="10">
    <location>
        <begin position="421"/>
        <end position="430"/>
    </location>
</feature>
<feature type="region of interest" description="Disordered" evidence="10">
    <location>
        <begin position="342"/>
        <end position="361"/>
    </location>
</feature>
<sequence length="533" mass="59007">MGDSKMDPKQEPNQSPPKTEPTSNPTTDQDPQPLASTSATTVIRRHFITPAGTIVDNENQPPEPSNEETVNTATSTPREQSPVEYKAEPAEPAEPAYQELPQQFEDTKTYAVEMPAEAYQTHETFAQETLTYHANMDGNLVAVSGDIENPGDYVSLQTSQYASGFTDGTQYLMAHHQYQPYSERGSVDSSSPPGPLFLRDPNLASSRLQVNFDATTTQPQVSLLPVASEGYYTTAGTWPSTSNGVYHHHAQQQPQQPQQYQPGGINVLHAADSTQYPGQYANTQWSDNGAMEDQRPPTSQEVLVKECVNCGASVTPLWRRDGTGHYLCNACGLYHKINGVHRPPIRPTKKPQADSLQTGSRRNGVSCANCKTTNTTLWRRNNQGEPVCNACGLYFKLHNVNRPIAMKKEGIQTRKRRPKTSSAGSSGSSAQMRMMNNSPYYQHTELELSQDQYQLPMQVYQPPQQQQQQAAYRHQYPVDQLRGLNVQTVQPLQPIVTAEEEQASVITSTSHQQPRYRPGGEEDDGSSSNPPNA</sequence>
<gene>
    <name evidence="12" type="ORF">PHAECO_LOCUS1723</name>
</gene>
<dbReference type="InterPro" id="IPR000679">
    <property type="entry name" value="Znf_GATA"/>
</dbReference>